<evidence type="ECO:0000256" key="1">
    <source>
        <dbReference type="ARBA" id="ARBA00004141"/>
    </source>
</evidence>
<dbReference type="GO" id="GO:0016020">
    <property type="term" value="C:membrane"/>
    <property type="evidence" value="ECO:0007669"/>
    <property type="project" value="UniProtKB-SubCell"/>
</dbReference>
<reference evidence="9" key="1">
    <citation type="journal article" date="2021" name="Nat. Commun.">
        <title>Genetic determinants of endophytism in the Arabidopsis root mycobiome.</title>
        <authorList>
            <person name="Mesny F."/>
            <person name="Miyauchi S."/>
            <person name="Thiergart T."/>
            <person name="Pickel B."/>
            <person name="Atanasova L."/>
            <person name="Karlsson M."/>
            <person name="Huettel B."/>
            <person name="Barry K.W."/>
            <person name="Haridas S."/>
            <person name="Chen C."/>
            <person name="Bauer D."/>
            <person name="Andreopoulos W."/>
            <person name="Pangilinan J."/>
            <person name="LaButti K."/>
            <person name="Riley R."/>
            <person name="Lipzen A."/>
            <person name="Clum A."/>
            <person name="Drula E."/>
            <person name="Henrissat B."/>
            <person name="Kohler A."/>
            <person name="Grigoriev I.V."/>
            <person name="Martin F.M."/>
            <person name="Hacquard S."/>
        </authorList>
    </citation>
    <scope>NUCLEOTIDE SEQUENCE</scope>
    <source>
        <strain evidence="9">MPI-CAGE-CH-0235</strain>
    </source>
</reference>
<evidence type="ECO:0000313" key="10">
    <source>
        <dbReference type="Proteomes" id="UP000813444"/>
    </source>
</evidence>
<sequence>MADSNFDLSENNGGALVVTISIFLPLSWLAVGLRMFTKIFLVKKIQWDDWLMVSGQAVFSVSCIFILLGVTSGLGRHNEAITNDDDEVAALKWQALATATYILDMMLIKLSIGVFLLRIAVTPVYTWIIRTSLFIIFVWSMVLFFWNMFQCNPVEKQWDFRILDGQCVSVDQIVAAAYAISVMTILSDWLYALLPIPMLWNVKMTTQTKTTVIAILGLGVFASVATLIRLAYLADLELTDDILFAGTDAMVWTLIEPGVALIAASLATIRPLLRAMRVPGFETRATSNSYGLSMGQSHKSRNKSQLQSSTLGNATNDVALKDMSGSSGAERTGRRVLEEDERGLRPNDGLGGQINDSKSEVYVVQGHRTTSSWDEQPHSPISPGQGASFDVRHGV</sequence>
<feature type="transmembrane region" description="Helical" evidence="7">
    <location>
        <begin position="249"/>
        <end position="269"/>
    </location>
</feature>
<dbReference type="PANTHER" id="PTHR33048">
    <property type="entry name" value="PTH11-LIKE INTEGRAL MEMBRANE PROTEIN (AFU_ORTHOLOGUE AFUA_5G11245)"/>
    <property type="match status" value="1"/>
</dbReference>
<comment type="subcellular location">
    <subcellularLocation>
        <location evidence="1">Membrane</location>
        <topology evidence="1">Multi-pass membrane protein</topology>
    </subcellularLocation>
</comment>
<dbReference type="PANTHER" id="PTHR33048:SF96">
    <property type="entry name" value="INTEGRAL MEMBRANE PROTEIN"/>
    <property type="match status" value="1"/>
</dbReference>
<feature type="domain" description="Rhodopsin" evidence="8">
    <location>
        <begin position="33"/>
        <end position="274"/>
    </location>
</feature>
<evidence type="ECO:0000313" key="9">
    <source>
        <dbReference type="EMBL" id="KAH7318674.1"/>
    </source>
</evidence>
<name>A0A8K0SRT4_9HYPO</name>
<evidence type="ECO:0000256" key="2">
    <source>
        <dbReference type="ARBA" id="ARBA00022692"/>
    </source>
</evidence>
<keyword evidence="4 7" id="KW-0472">Membrane</keyword>
<evidence type="ECO:0000256" key="3">
    <source>
        <dbReference type="ARBA" id="ARBA00022989"/>
    </source>
</evidence>
<feature type="transmembrane region" description="Helical" evidence="7">
    <location>
        <begin position="15"/>
        <end position="36"/>
    </location>
</feature>
<comment type="caution">
    <text evidence="9">The sequence shown here is derived from an EMBL/GenBank/DDBJ whole genome shotgun (WGS) entry which is preliminary data.</text>
</comment>
<evidence type="ECO:0000256" key="6">
    <source>
        <dbReference type="SAM" id="MobiDB-lite"/>
    </source>
</evidence>
<feature type="region of interest" description="Disordered" evidence="6">
    <location>
        <begin position="289"/>
        <end position="395"/>
    </location>
</feature>
<dbReference type="Pfam" id="PF20684">
    <property type="entry name" value="Fung_rhodopsin"/>
    <property type="match status" value="1"/>
</dbReference>
<evidence type="ECO:0000256" key="5">
    <source>
        <dbReference type="ARBA" id="ARBA00038359"/>
    </source>
</evidence>
<feature type="transmembrane region" description="Helical" evidence="7">
    <location>
        <begin position="212"/>
        <end position="234"/>
    </location>
</feature>
<keyword evidence="2 7" id="KW-0812">Transmembrane</keyword>
<dbReference type="AlphaFoldDB" id="A0A8K0SRT4"/>
<keyword evidence="10" id="KW-1185">Reference proteome</keyword>
<feature type="compositionally biased region" description="Polar residues" evidence="6">
    <location>
        <begin position="289"/>
        <end position="316"/>
    </location>
</feature>
<comment type="similarity">
    <text evidence="5">Belongs to the SAT4 family.</text>
</comment>
<dbReference type="Proteomes" id="UP000813444">
    <property type="component" value="Unassembled WGS sequence"/>
</dbReference>
<keyword evidence="3 7" id="KW-1133">Transmembrane helix</keyword>
<evidence type="ECO:0000256" key="4">
    <source>
        <dbReference type="ARBA" id="ARBA00023136"/>
    </source>
</evidence>
<feature type="transmembrane region" description="Helical" evidence="7">
    <location>
        <begin position="124"/>
        <end position="146"/>
    </location>
</feature>
<accession>A0A8K0SRT4</accession>
<proteinExistence type="inferred from homology"/>
<organism evidence="9 10">
    <name type="scientific">Stachybotrys elegans</name>
    <dbReference type="NCBI Taxonomy" id="80388"/>
    <lineage>
        <taxon>Eukaryota</taxon>
        <taxon>Fungi</taxon>
        <taxon>Dikarya</taxon>
        <taxon>Ascomycota</taxon>
        <taxon>Pezizomycotina</taxon>
        <taxon>Sordariomycetes</taxon>
        <taxon>Hypocreomycetidae</taxon>
        <taxon>Hypocreales</taxon>
        <taxon>Stachybotryaceae</taxon>
        <taxon>Stachybotrys</taxon>
    </lineage>
</organism>
<dbReference type="InterPro" id="IPR049326">
    <property type="entry name" value="Rhodopsin_dom_fungi"/>
</dbReference>
<evidence type="ECO:0000256" key="7">
    <source>
        <dbReference type="SAM" id="Phobius"/>
    </source>
</evidence>
<feature type="transmembrane region" description="Helical" evidence="7">
    <location>
        <begin position="95"/>
        <end position="117"/>
    </location>
</feature>
<dbReference type="InterPro" id="IPR052337">
    <property type="entry name" value="SAT4-like"/>
</dbReference>
<dbReference type="OrthoDB" id="4682787at2759"/>
<protein>
    <recommendedName>
        <fullName evidence="8">Rhodopsin domain-containing protein</fullName>
    </recommendedName>
</protein>
<evidence type="ECO:0000259" key="8">
    <source>
        <dbReference type="Pfam" id="PF20684"/>
    </source>
</evidence>
<feature type="transmembrane region" description="Helical" evidence="7">
    <location>
        <begin position="57"/>
        <end position="75"/>
    </location>
</feature>
<gene>
    <name evidence="9" type="ORF">B0I35DRAFT_479159</name>
</gene>
<dbReference type="EMBL" id="JAGPNK010000007">
    <property type="protein sequence ID" value="KAH7318674.1"/>
    <property type="molecule type" value="Genomic_DNA"/>
</dbReference>
<feature type="compositionally biased region" description="Basic and acidic residues" evidence="6">
    <location>
        <begin position="331"/>
        <end position="345"/>
    </location>
</feature>
<feature type="transmembrane region" description="Helical" evidence="7">
    <location>
        <begin position="173"/>
        <end position="200"/>
    </location>
</feature>